<evidence type="ECO:0000313" key="1">
    <source>
        <dbReference type="EMBL" id="EFC50260.1"/>
    </source>
</evidence>
<dbReference type="InParanoid" id="D2UXC4"/>
<dbReference type="AlphaFoldDB" id="D2UXC4"/>
<protein>
    <submittedName>
        <fullName evidence="1">Uncharacterized protein</fullName>
    </submittedName>
</protein>
<dbReference type="GeneID" id="8863725"/>
<proteinExistence type="predicted"/>
<dbReference type="VEuPathDB" id="AmoebaDB:NAEGRDRAFT_77663"/>
<dbReference type="EMBL" id="GG738845">
    <property type="protein sequence ID" value="EFC50260.1"/>
    <property type="molecule type" value="Genomic_DNA"/>
</dbReference>
<keyword evidence="2" id="KW-1185">Reference proteome</keyword>
<reference evidence="1 2" key="1">
    <citation type="journal article" date="2010" name="Cell">
        <title>The genome of Naegleria gruberi illuminates early eukaryotic versatility.</title>
        <authorList>
            <person name="Fritz-Laylin L.K."/>
            <person name="Prochnik S.E."/>
            <person name="Ginger M.L."/>
            <person name="Dacks J.B."/>
            <person name="Carpenter M.L."/>
            <person name="Field M.C."/>
            <person name="Kuo A."/>
            <person name="Paredez A."/>
            <person name="Chapman J."/>
            <person name="Pham J."/>
            <person name="Shu S."/>
            <person name="Neupane R."/>
            <person name="Cipriano M."/>
            <person name="Mancuso J."/>
            <person name="Tu H."/>
            <person name="Salamov A."/>
            <person name="Lindquist E."/>
            <person name="Shapiro H."/>
            <person name="Lucas S."/>
            <person name="Grigoriev I.V."/>
            <person name="Cande W.Z."/>
            <person name="Fulton C."/>
            <person name="Rokhsar D.S."/>
            <person name="Dawson S.C."/>
        </authorList>
    </citation>
    <scope>NUCLEOTIDE SEQUENCE [LARGE SCALE GENOMIC DNA]</scope>
    <source>
        <strain evidence="1 2">NEG-M</strain>
    </source>
</reference>
<organism evidence="2">
    <name type="scientific">Naegleria gruberi</name>
    <name type="common">Amoeba</name>
    <dbReference type="NCBI Taxonomy" id="5762"/>
    <lineage>
        <taxon>Eukaryota</taxon>
        <taxon>Discoba</taxon>
        <taxon>Heterolobosea</taxon>
        <taxon>Tetramitia</taxon>
        <taxon>Eutetramitia</taxon>
        <taxon>Vahlkampfiidae</taxon>
        <taxon>Naegleria</taxon>
    </lineage>
</organism>
<dbReference type="OrthoDB" id="2153609at2759"/>
<sequence length="491" mass="56276">MSGNNFNYQPMPPSHFYTSSYSYNNNNILPSSFNNIVRPPIITPPSIEEYEKMIQERNEKLSTMVFNNTPYKNIIINHQQNKSSDQKIRIGSIIDPDIVEGREKFSIPKEWLPYLEHYKTSVAFISSDEFEKIGVNENNIENILRLMRLWDESRLTLKPEEEAQWAYKALDASSEYSPSWSPSNLTGCSNTYPKHGDFTTAWAPKDEKGKMEFVILEFKNYYKIRGIQIFETNYPGAIVTISCLPRGKDKYQQVIDGSIVGSTTFEENDSWVVLYQGNPQQREIPMNSRIFNPTLYPTNFDSKIIRLDMDTTLSNSWSEIDAVKLIGIPSTIREEEEYWVSSIVDFSSEYSGWPVTNIIGPSRVFPNYGDIREAWAPSKSRNTISLEFVILEFPQSLSAKRIDIFETFNPGSLIRIIGYSTNPKTDIYSTPYVIYSGMANPQLEKVSRINSIQVGNEFSSIPIKFLKLEIDTSGNSGFYEIDAVKLIGYSF</sequence>
<gene>
    <name evidence="1" type="ORF">NAEGRDRAFT_77663</name>
</gene>
<accession>D2UXC4</accession>
<dbReference type="KEGG" id="ngr:NAEGRDRAFT_77663"/>
<dbReference type="RefSeq" id="XP_002683004.1">
    <property type="nucleotide sequence ID" value="XM_002682958.1"/>
</dbReference>
<name>D2UXC4_NAEGR</name>
<dbReference type="Proteomes" id="UP000006671">
    <property type="component" value="Unassembled WGS sequence"/>
</dbReference>
<evidence type="ECO:0000313" key="2">
    <source>
        <dbReference type="Proteomes" id="UP000006671"/>
    </source>
</evidence>